<sequence>MTSRPYRRTAIFTTATLPAGLRRAHSIRKGVWGVIRVIEGSLRYVVEDGTTRPVLLNAGDNGLIIPQQPHHVEPFGEMRMLVEFYDHQPALPLPPLVLNEEELSAPISERRAALIAKRQLDEAVIVDVVDTFYGKIRKDEVLAEIFERVIAGKWDEHLGRMYDFWSSIMLMSGRYKGNPMQKHAPMAELTPKHFERWLALFRETVETLCSQRDAQLFMEKAQMIARSLQYGIAAIKGELPSKRDIRTRLTLSPEV</sequence>
<dbReference type="Gene3D" id="1.10.490.10">
    <property type="entry name" value="Globins"/>
    <property type="match status" value="1"/>
</dbReference>
<gene>
    <name evidence="6" type="ORF">PY649_31645</name>
</gene>
<dbReference type="RefSeq" id="WP_285872873.1">
    <property type="nucleotide sequence ID" value="NZ_JARFYM010000047.1"/>
</dbReference>
<evidence type="ECO:0000313" key="7">
    <source>
        <dbReference type="Proteomes" id="UP001172645"/>
    </source>
</evidence>
<dbReference type="Pfam" id="PF09313">
    <property type="entry name" value="TehB-like"/>
    <property type="match status" value="1"/>
</dbReference>
<reference evidence="6" key="1">
    <citation type="submission" date="2023-06" db="EMBL/GenBank/DDBJ databases">
        <title>Phylogenetic Diversity of Rhizobium strains.</title>
        <authorList>
            <person name="Moura F.T."/>
            <person name="Helene L.C.F."/>
            <person name="Hungria M."/>
        </authorList>
    </citation>
    <scope>NUCLEOTIDE SEQUENCE</scope>
    <source>
        <strain evidence="6">CCGE526</strain>
    </source>
</reference>
<keyword evidence="2" id="KW-0349">Heme</keyword>
<keyword evidence="7" id="KW-1185">Reference proteome</keyword>
<dbReference type="SUPFAM" id="SSF46458">
    <property type="entry name" value="Globin-like"/>
    <property type="match status" value="1"/>
</dbReference>
<dbReference type="SUPFAM" id="SSF51197">
    <property type="entry name" value="Clavaminate synthase-like"/>
    <property type="match status" value="1"/>
</dbReference>
<name>A0ABT7K4B3_9HYPH</name>
<feature type="domain" description="TehB/YeaR-like" evidence="5">
    <location>
        <begin position="7"/>
        <end position="81"/>
    </location>
</feature>
<dbReference type="Gene3D" id="2.60.120.10">
    <property type="entry name" value="Jelly Rolls"/>
    <property type="match status" value="1"/>
</dbReference>
<keyword evidence="4" id="KW-0408">Iron</keyword>
<dbReference type="InterPro" id="IPR001486">
    <property type="entry name" value="Hemoglobin_trunc"/>
</dbReference>
<dbReference type="InterPro" id="IPR014710">
    <property type="entry name" value="RmlC-like_jellyroll"/>
</dbReference>
<proteinExistence type="predicted"/>
<evidence type="ECO:0000256" key="4">
    <source>
        <dbReference type="ARBA" id="ARBA00023004"/>
    </source>
</evidence>
<keyword evidence="1" id="KW-0813">Transport</keyword>
<dbReference type="InterPro" id="IPR009050">
    <property type="entry name" value="Globin-like_sf"/>
</dbReference>
<dbReference type="EMBL" id="JARFYM010000047">
    <property type="protein sequence ID" value="MDL2403432.1"/>
    <property type="molecule type" value="Genomic_DNA"/>
</dbReference>
<accession>A0ABT7K4B3</accession>
<dbReference type="Proteomes" id="UP001172645">
    <property type="component" value="Unassembled WGS sequence"/>
</dbReference>
<keyword evidence="3" id="KW-0479">Metal-binding</keyword>
<dbReference type="InterPro" id="IPR015392">
    <property type="entry name" value="TehB/YeaR-like_dom"/>
</dbReference>
<dbReference type="InterPro" id="IPR012292">
    <property type="entry name" value="Globin/Proto"/>
</dbReference>
<evidence type="ECO:0000256" key="1">
    <source>
        <dbReference type="ARBA" id="ARBA00022448"/>
    </source>
</evidence>
<evidence type="ECO:0000256" key="3">
    <source>
        <dbReference type="ARBA" id="ARBA00022723"/>
    </source>
</evidence>
<protein>
    <submittedName>
        <fullName evidence="6">DUF1971 domain-containing protein</fullName>
    </submittedName>
</protein>
<comment type="caution">
    <text evidence="6">The sequence shown here is derived from an EMBL/GenBank/DDBJ whole genome shotgun (WGS) entry which is preliminary data.</text>
</comment>
<organism evidence="6 7">
    <name type="scientific">Rhizobium mayense</name>
    <dbReference type="NCBI Taxonomy" id="1312184"/>
    <lineage>
        <taxon>Bacteria</taxon>
        <taxon>Pseudomonadati</taxon>
        <taxon>Pseudomonadota</taxon>
        <taxon>Alphaproteobacteria</taxon>
        <taxon>Hyphomicrobiales</taxon>
        <taxon>Rhizobiaceae</taxon>
        <taxon>Rhizobium/Agrobacterium group</taxon>
        <taxon>Rhizobium</taxon>
    </lineage>
</organism>
<evidence type="ECO:0000256" key="2">
    <source>
        <dbReference type="ARBA" id="ARBA00022617"/>
    </source>
</evidence>
<dbReference type="CDD" id="cd08916">
    <property type="entry name" value="TrHb3_P"/>
    <property type="match status" value="1"/>
</dbReference>
<dbReference type="Pfam" id="PF01152">
    <property type="entry name" value="Bac_globin"/>
    <property type="match status" value="1"/>
</dbReference>
<evidence type="ECO:0000313" key="6">
    <source>
        <dbReference type="EMBL" id="MDL2403432.1"/>
    </source>
</evidence>
<evidence type="ECO:0000259" key="5">
    <source>
        <dbReference type="Pfam" id="PF09313"/>
    </source>
</evidence>